<sequence length="304" mass="34589">MSQNQSSSNNTDFDMIAIADVAAQMALDVRGKFPQDTINSVIPLPRRLGRSQQPSAIDQEGMRLWNASQTKKDFDDFDPAVITEASENYKTVWRVCLRVFWSTPNEILSLREGLRYRPTPPASVKASHVVFSPKFSRLFAELVVHPCWEGRSNLFIMAIQYTVKVRVDSRTSWPNADILHFLSCPALKALSRWSFRLEEVAISLHEMHRQAREAQTEAPPSEFSNFLYFLGEIASMSPSSDYKQTYLGRPALPVTTKDLKILTTAVTHFDWEEVDWAETPEEVFDSFKVKGGFLAISTLRMTDN</sequence>
<dbReference type="EMBL" id="JAGMUX010000031">
    <property type="protein sequence ID" value="KAH7210901.1"/>
    <property type="molecule type" value="Genomic_DNA"/>
</dbReference>
<keyword evidence="2" id="KW-1185">Reference proteome</keyword>
<dbReference type="AlphaFoldDB" id="A0A9P9FY41"/>
<comment type="caution">
    <text evidence="1">The sequence shown here is derived from an EMBL/GenBank/DDBJ whole genome shotgun (WGS) entry which is preliminary data.</text>
</comment>
<dbReference type="Proteomes" id="UP000720189">
    <property type="component" value="Unassembled WGS sequence"/>
</dbReference>
<gene>
    <name evidence="1" type="ORF">BKA55DRAFT_744312</name>
</gene>
<accession>A0A9P9FY41</accession>
<evidence type="ECO:0000313" key="2">
    <source>
        <dbReference type="Proteomes" id="UP000720189"/>
    </source>
</evidence>
<reference evidence="1" key="1">
    <citation type="journal article" date="2021" name="Nat. Commun.">
        <title>Genetic determinants of endophytism in the Arabidopsis root mycobiome.</title>
        <authorList>
            <person name="Mesny F."/>
            <person name="Miyauchi S."/>
            <person name="Thiergart T."/>
            <person name="Pickel B."/>
            <person name="Atanasova L."/>
            <person name="Karlsson M."/>
            <person name="Huettel B."/>
            <person name="Barry K.W."/>
            <person name="Haridas S."/>
            <person name="Chen C."/>
            <person name="Bauer D."/>
            <person name="Andreopoulos W."/>
            <person name="Pangilinan J."/>
            <person name="LaButti K."/>
            <person name="Riley R."/>
            <person name="Lipzen A."/>
            <person name="Clum A."/>
            <person name="Drula E."/>
            <person name="Henrissat B."/>
            <person name="Kohler A."/>
            <person name="Grigoriev I.V."/>
            <person name="Martin F.M."/>
            <person name="Hacquard S."/>
        </authorList>
    </citation>
    <scope>NUCLEOTIDE SEQUENCE</scope>
    <source>
        <strain evidence="1">MPI-CAGE-AT-0023</strain>
    </source>
</reference>
<dbReference type="GeneID" id="70231546"/>
<proteinExistence type="predicted"/>
<dbReference type="RefSeq" id="XP_046041672.1">
    <property type="nucleotide sequence ID" value="XM_046201592.1"/>
</dbReference>
<evidence type="ECO:0000313" key="1">
    <source>
        <dbReference type="EMBL" id="KAH7210901.1"/>
    </source>
</evidence>
<dbReference type="OrthoDB" id="4754366at2759"/>
<name>A0A9P9FY41_FUSRE</name>
<protein>
    <submittedName>
        <fullName evidence="1">Uncharacterized protein</fullName>
    </submittedName>
</protein>
<organism evidence="1 2">
    <name type="scientific">Fusarium redolens</name>
    <dbReference type="NCBI Taxonomy" id="48865"/>
    <lineage>
        <taxon>Eukaryota</taxon>
        <taxon>Fungi</taxon>
        <taxon>Dikarya</taxon>
        <taxon>Ascomycota</taxon>
        <taxon>Pezizomycotina</taxon>
        <taxon>Sordariomycetes</taxon>
        <taxon>Hypocreomycetidae</taxon>
        <taxon>Hypocreales</taxon>
        <taxon>Nectriaceae</taxon>
        <taxon>Fusarium</taxon>
        <taxon>Fusarium redolens species complex</taxon>
    </lineage>
</organism>